<dbReference type="RefSeq" id="WP_371840409.1">
    <property type="nucleotide sequence ID" value="NZ_JBGMEK010000051.1"/>
</dbReference>
<evidence type="ECO:0000313" key="2">
    <source>
        <dbReference type="Proteomes" id="UP001569428"/>
    </source>
</evidence>
<protein>
    <recommendedName>
        <fullName evidence="3">Transmembrane anchor protein</fullName>
    </recommendedName>
</protein>
<evidence type="ECO:0008006" key="3">
    <source>
        <dbReference type="Google" id="ProtNLM"/>
    </source>
</evidence>
<evidence type="ECO:0000313" key="1">
    <source>
        <dbReference type="EMBL" id="MFA0812703.1"/>
    </source>
</evidence>
<dbReference type="Proteomes" id="UP001569428">
    <property type="component" value="Unassembled WGS sequence"/>
</dbReference>
<sequence>MNTTEMPVQSAQTLIKSTLAAGVLAAIMLTTVILPAEYNIDPTGIGSALGLTELNSQEQEIAVPEAVQRGEQSFAYRTDTTTIEVPAGRGIEYKFQLDKYGHLEYEWVTESGELYFDFHGEPAGDTTGYFESFAIATANKMSGSLTTPFDGSHGWYWKNNGQESVKITLKTKGFYEVIGLKQ</sequence>
<name>A0ABV4P4R6_9GAMM</name>
<dbReference type="EMBL" id="JBGMEK010000051">
    <property type="protein sequence ID" value="MFA0812703.1"/>
    <property type="molecule type" value="Genomic_DNA"/>
</dbReference>
<gene>
    <name evidence="1" type="ORF">ACCI49_17455</name>
</gene>
<accession>A0ABV4P4R6</accession>
<reference evidence="1 2" key="1">
    <citation type="submission" date="2024-08" db="EMBL/GenBank/DDBJ databases">
        <authorList>
            <person name="Ishaq N."/>
        </authorList>
    </citation>
    <scope>NUCLEOTIDE SEQUENCE [LARGE SCALE GENOMIC DNA]</scope>
    <source>
        <strain evidence="1 2">DSM 18651</strain>
    </source>
</reference>
<comment type="caution">
    <text evidence="1">The sequence shown here is derived from an EMBL/GenBank/DDBJ whole genome shotgun (WGS) entry which is preliminary data.</text>
</comment>
<keyword evidence="2" id="KW-1185">Reference proteome</keyword>
<organism evidence="1 2">
    <name type="scientific">Microbulbifer epialgicus</name>
    <dbReference type="NCBI Taxonomy" id="393907"/>
    <lineage>
        <taxon>Bacteria</taxon>
        <taxon>Pseudomonadati</taxon>
        <taxon>Pseudomonadota</taxon>
        <taxon>Gammaproteobacteria</taxon>
        <taxon>Cellvibrionales</taxon>
        <taxon>Microbulbiferaceae</taxon>
        <taxon>Microbulbifer</taxon>
    </lineage>
</organism>
<proteinExistence type="predicted"/>